<dbReference type="GO" id="GO:0044820">
    <property type="term" value="P:mitotic telomere tethering at nuclear periphery"/>
    <property type="evidence" value="ECO:0007669"/>
    <property type="project" value="TreeGrafter"/>
</dbReference>
<dbReference type="Gene3D" id="3.10.260.10">
    <property type="entry name" value="Transcription regulator HTH, APSES-type DNA-binding domain"/>
    <property type="match status" value="1"/>
</dbReference>
<evidence type="ECO:0000259" key="2">
    <source>
        <dbReference type="PROSITE" id="PS51299"/>
    </source>
</evidence>
<dbReference type="PROSITE" id="PS51299">
    <property type="entry name" value="HTH_APSES"/>
    <property type="match status" value="1"/>
</dbReference>
<feature type="compositionally biased region" description="Acidic residues" evidence="1">
    <location>
        <begin position="234"/>
        <end position="244"/>
    </location>
</feature>
<dbReference type="PANTHER" id="PTHR38044">
    <property type="entry name" value="BOUQUET FORMATION PROTEIN 4"/>
    <property type="match status" value="1"/>
</dbReference>
<dbReference type="AlphaFoldDB" id="A0A9N9BBN4"/>
<dbReference type="SMART" id="SM01252">
    <property type="entry name" value="KilA-N"/>
    <property type="match status" value="1"/>
</dbReference>
<dbReference type="InterPro" id="IPR003163">
    <property type="entry name" value="Tscrpt_reg_HTH_APSES-type"/>
</dbReference>
<feature type="domain" description="HTH APSES-type" evidence="2">
    <location>
        <begin position="36"/>
        <end position="150"/>
    </location>
</feature>
<keyword evidence="4" id="KW-1185">Reference proteome</keyword>
<dbReference type="Proteomes" id="UP000789739">
    <property type="component" value="Unassembled WGS sequence"/>
</dbReference>
<dbReference type="InterPro" id="IPR036887">
    <property type="entry name" value="HTH_APSES_sf"/>
</dbReference>
<dbReference type="OrthoDB" id="5346159at2759"/>
<sequence>MASATAAVVNTCPPCPLRELPWYRNYMLASNLSTPPLQSLVIAGTTVLCVKIPSPRGDISIYRRLDTDFVNATHMFRAAYPTAGEALEKREMMWLDSMTSTNVVLEGNIGHMTGTWVPLTYAKRLAKDYGIERHTALLFSFSNPVERRKARKVTFAEIQSPEYPQPSASETRGDIDILSANLNELKVANLNELKVASLNELNKVVNFDELTTVEAEVRQETVTSSTEDTKGTCEDDAMSVDDEPLDKKEGETNQSPPLKSTTEIPENCAQSNEKSAESVNKEKVEKTEEAPSKKRASDARDTEQFSGLKRRCEELERDLTAERRKVRVLALTAVGFATTTVIPFLLG</sequence>
<dbReference type="GO" id="GO:1990862">
    <property type="term" value="C:nuclear membrane complex Bqt3-Bqt4"/>
    <property type="evidence" value="ECO:0007669"/>
    <property type="project" value="InterPro"/>
</dbReference>
<dbReference type="GO" id="GO:0003677">
    <property type="term" value="F:DNA binding"/>
    <property type="evidence" value="ECO:0007669"/>
    <property type="project" value="InterPro"/>
</dbReference>
<feature type="compositionally biased region" description="Basic and acidic residues" evidence="1">
    <location>
        <begin position="274"/>
        <end position="303"/>
    </location>
</feature>
<protein>
    <submittedName>
        <fullName evidence="3">11836_t:CDS:1</fullName>
    </submittedName>
</protein>
<dbReference type="GO" id="GO:0070197">
    <property type="term" value="P:meiotic attachment of telomere to nuclear envelope"/>
    <property type="evidence" value="ECO:0007669"/>
    <property type="project" value="InterPro"/>
</dbReference>
<evidence type="ECO:0000256" key="1">
    <source>
        <dbReference type="SAM" id="MobiDB-lite"/>
    </source>
</evidence>
<proteinExistence type="predicted"/>
<organism evidence="3 4">
    <name type="scientific">Paraglomus brasilianum</name>
    <dbReference type="NCBI Taxonomy" id="144538"/>
    <lineage>
        <taxon>Eukaryota</taxon>
        <taxon>Fungi</taxon>
        <taxon>Fungi incertae sedis</taxon>
        <taxon>Mucoromycota</taxon>
        <taxon>Glomeromycotina</taxon>
        <taxon>Glomeromycetes</taxon>
        <taxon>Paraglomerales</taxon>
        <taxon>Paraglomeraceae</taxon>
        <taxon>Paraglomus</taxon>
    </lineage>
</organism>
<comment type="caution">
    <text evidence="3">The sequence shown here is derived from an EMBL/GenBank/DDBJ whole genome shotgun (WGS) entry which is preliminary data.</text>
</comment>
<accession>A0A9N9BBN4</accession>
<dbReference type="InterPro" id="IPR018004">
    <property type="entry name" value="KilA/APSES_HTH"/>
</dbReference>
<name>A0A9N9BBN4_9GLOM</name>
<dbReference type="EMBL" id="CAJVPI010000680">
    <property type="protein sequence ID" value="CAG8562272.1"/>
    <property type="molecule type" value="Genomic_DNA"/>
</dbReference>
<dbReference type="InterPro" id="IPR037548">
    <property type="entry name" value="Bqt4"/>
</dbReference>
<feature type="compositionally biased region" description="Polar residues" evidence="1">
    <location>
        <begin position="252"/>
        <end position="273"/>
    </location>
</feature>
<feature type="region of interest" description="Disordered" evidence="1">
    <location>
        <begin position="218"/>
        <end position="311"/>
    </location>
</feature>
<evidence type="ECO:0000313" key="3">
    <source>
        <dbReference type="EMBL" id="CAG8562272.1"/>
    </source>
</evidence>
<dbReference type="PANTHER" id="PTHR38044:SF1">
    <property type="entry name" value="BOUQUET FORMATION PROTEIN 4"/>
    <property type="match status" value="1"/>
</dbReference>
<gene>
    <name evidence="3" type="ORF">PBRASI_LOCUS5653</name>
</gene>
<evidence type="ECO:0000313" key="4">
    <source>
        <dbReference type="Proteomes" id="UP000789739"/>
    </source>
</evidence>
<reference evidence="3" key="1">
    <citation type="submission" date="2021-06" db="EMBL/GenBank/DDBJ databases">
        <authorList>
            <person name="Kallberg Y."/>
            <person name="Tangrot J."/>
            <person name="Rosling A."/>
        </authorList>
    </citation>
    <scope>NUCLEOTIDE SEQUENCE</scope>
    <source>
        <strain evidence="3">BR232B</strain>
    </source>
</reference>
<dbReference type="SUPFAM" id="SSF54616">
    <property type="entry name" value="DNA-binding domain of Mlu1-box binding protein MBP1"/>
    <property type="match status" value="1"/>
</dbReference>